<dbReference type="SUPFAM" id="SSF46785">
    <property type="entry name" value="Winged helix' DNA-binding domain"/>
    <property type="match status" value="1"/>
</dbReference>
<dbReference type="InterPro" id="IPR036388">
    <property type="entry name" value="WH-like_DNA-bd_sf"/>
</dbReference>
<dbReference type="InterPro" id="IPR036390">
    <property type="entry name" value="WH_DNA-bd_sf"/>
</dbReference>
<dbReference type="CDD" id="cd00090">
    <property type="entry name" value="HTH_ARSR"/>
    <property type="match status" value="1"/>
</dbReference>
<evidence type="ECO:0000256" key="1">
    <source>
        <dbReference type="ARBA" id="ARBA00023015"/>
    </source>
</evidence>
<keyword evidence="6" id="KW-1185">Reference proteome</keyword>
<reference evidence="5 6" key="1">
    <citation type="submission" date="2024-09" db="EMBL/GenBank/DDBJ databases">
        <authorList>
            <person name="Sun Q."/>
            <person name="Mori K."/>
        </authorList>
    </citation>
    <scope>NUCLEOTIDE SEQUENCE [LARGE SCALE GENOMIC DNA]</scope>
    <source>
        <strain evidence="5 6">CGMCC 1.15906</strain>
    </source>
</reference>
<feature type="domain" description="HTH arsR-type" evidence="4">
    <location>
        <begin position="251"/>
        <end position="326"/>
    </location>
</feature>
<evidence type="ECO:0000256" key="2">
    <source>
        <dbReference type="ARBA" id="ARBA00023125"/>
    </source>
</evidence>
<keyword evidence="2" id="KW-0238">DNA-binding</keyword>
<evidence type="ECO:0000313" key="5">
    <source>
        <dbReference type="EMBL" id="MFC0627826.1"/>
    </source>
</evidence>
<accession>A0ABV6QT64</accession>
<keyword evidence="3" id="KW-0804">Transcription</keyword>
<evidence type="ECO:0000256" key="3">
    <source>
        <dbReference type="ARBA" id="ARBA00023163"/>
    </source>
</evidence>
<dbReference type="Gene3D" id="1.10.10.10">
    <property type="entry name" value="Winged helix-like DNA-binding domain superfamily/Winged helix DNA-binding domain"/>
    <property type="match status" value="1"/>
</dbReference>
<dbReference type="SMART" id="SM00418">
    <property type="entry name" value="HTH_ARSR"/>
    <property type="match status" value="1"/>
</dbReference>
<proteinExistence type="predicted"/>
<comment type="caution">
    <text evidence="5">The sequence shown here is derived from an EMBL/GenBank/DDBJ whole genome shotgun (WGS) entry which is preliminary data.</text>
</comment>
<dbReference type="RefSeq" id="WP_380053020.1">
    <property type="nucleotide sequence ID" value="NZ_JBHLTC010000036.1"/>
</dbReference>
<keyword evidence="1" id="KW-0805">Transcription regulation</keyword>
<dbReference type="Pfam" id="PF01022">
    <property type="entry name" value="HTH_5"/>
    <property type="match status" value="1"/>
</dbReference>
<protein>
    <submittedName>
        <fullName evidence="5">ArsR family transcriptional regulator</fullName>
    </submittedName>
</protein>
<organism evidence="5 6">
    <name type="scientific">Kribbella deserti</name>
    <dbReference type="NCBI Taxonomy" id="1926257"/>
    <lineage>
        <taxon>Bacteria</taxon>
        <taxon>Bacillati</taxon>
        <taxon>Actinomycetota</taxon>
        <taxon>Actinomycetes</taxon>
        <taxon>Propionibacteriales</taxon>
        <taxon>Kribbellaceae</taxon>
        <taxon>Kribbella</taxon>
    </lineage>
</organism>
<dbReference type="EMBL" id="JBHLTC010000036">
    <property type="protein sequence ID" value="MFC0627826.1"/>
    <property type="molecule type" value="Genomic_DNA"/>
</dbReference>
<dbReference type="PANTHER" id="PTHR43132:SF6">
    <property type="entry name" value="HTH-TYPE TRANSCRIPTIONAL REPRESSOR CZRA"/>
    <property type="match status" value="1"/>
</dbReference>
<gene>
    <name evidence="5" type="ORF">ACFFGN_27375</name>
</gene>
<sequence length="329" mass="35975">MVFGPDDLQRVRLAAEPDPLWELALSLHRLQTGQTETHQDGWEQSVRQRLTASGPGWRQWASILCTLVPPQGNFPDFLTPGPLITSVEEGCAELARMPGARLRTDLAQVFTDRPPPRWVRELAAGDPGQVQQVVNSVRQGYEVLVAPYWSQVRHTVTADRHQRVQVMANNGLSHLLAQLPGALDWDGRVLTLAYPRNYTVDLRGRGLTLIPSYFCEGKPVTLINPRLSPVLVFPASARGRAPARSEHDVQAALGPLLSQTRTDCLVLLRTPQTTSDLARRLGMSVGTASKQASILKKAGLIDSVRDGGSVIHSITDLGKALLSGRTESS</sequence>
<dbReference type="PANTHER" id="PTHR43132">
    <property type="entry name" value="ARSENICAL RESISTANCE OPERON REPRESSOR ARSR-RELATED"/>
    <property type="match status" value="1"/>
</dbReference>
<dbReference type="Proteomes" id="UP001589890">
    <property type="component" value="Unassembled WGS sequence"/>
</dbReference>
<evidence type="ECO:0000313" key="6">
    <source>
        <dbReference type="Proteomes" id="UP001589890"/>
    </source>
</evidence>
<evidence type="ECO:0000259" key="4">
    <source>
        <dbReference type="SMART" id="SM00418"/>
    </source>
</evidence>
<name>A0ABV6QT64_9ACTN</name>
<dbReference type="InterPro" id="IPR051011">
    <property type="entry name" value="Metal_resp_trans_reg"/>
</dbReference>
<dbReference type="InterPro" id="IPR001845">
    <property type="entry name" value="HTH_ArsR_DNA-bd_dom"/>
</dbReference>
<dbReference type="InterPro" id="IPR011991">
    <property type="entry name" value="ArsR-like_HTH"/>
</dbReference>